<evidence type="ECO:0000313" key="2">
    <source>
        <dbReference type="Proteomes" id="UP000831701"/>
    </source>
</evidence>
<accession>A0ACB8W1W1</accession>
<gene>
    <name evidence="1" type="ORF">L3Q82_013020</name>
</gene>
<sequence length="373" mass="42650">MEKKIGPELTLSFLLMAALCCEASIIELFLYSFSKTTTWTDARLYCQKNYIDLVTGIEFSMGWVSEVLLQNDIPQVWIGLHRDPNNVSAWRWIDLKPGDSLATANDISESSYWAKGQQSGQCAFVSTEDLMWHSERCSAGKEFYCTEGGQIIHYKIKLSWYAASLYCSSGMGYLATISKTDKIEKSGWIGLYQEFGETWRWIRPESSNFTNWAGGEPVTADCASLNTSTGLWESHACSENLNFACFTDNLILVKENKTWEDALSHCRNMGSPCQSKLEPCVYSYDLVSLEKSEDYSYIRKRIYKATTDEVWTGLRFLGDSWWWVNGKRLDNQGQLPDCLSQGKHCGTLSKLNEDEWITKDCSEKRNFICYRAR</sequence>
<reference evidence="1" key="1">
    <citation type="submission" date="2022-04" db="EMBL/GenBank/DDBJ databases">
        <title>Jade perch genome.</title>
        <authorList>
            <person name="Chao B."/>
        </authorList>
    </citation>
    <scope>NUCLEOTIDE SEQUENCE</scope>
    <source>
        <strain evidence="1">CB-2022</strain>
    </source>
</reference>
<comment type="caution">
    <text evidence="1">The sequence shown here is derived from an EMBL/GenBank/DDBJ whole genome shotgun (WGS) entry which is preliminary data.</text>
</comment>
<protein>
    <submittedName>
        <fullName evidence="1">Uncharacterized protein</fullName>
    </submittedName>
</protein>
<keyword evidence="2" id="KW-1185">Reference proteome</keyword>
<evidence type="ECO:0000313" key="1">
    <source>
        <dbReference type="EMBL" id="KAI3360788.1"/>
    </source>
</evidence>
<dbReference type="Proteomes" id="UP000831701">
    <property type="component" value="Chromosome 16"/>
</dbReference>
<name>A0ACB8W1W1_9TELE</name>
<dbReference type="EMBL" id="CM041546">
    <property type="protein sequence ID" value="KAI3360788.1"/>
    <property type="molecule type" value="Genomic_DNA"/>
</dbReference>
<organism evidence="1 2">
    <name type="scientific">Scortum barcoo</name>
    <name type="common">barcoo grunter</name>
    <dbReference type="NCBI Taxonomy" id="214431"/>
    <lineage>
        <taxon>Eukaryota</taxon>
        <taxon>Metazoa</taxon>
        <taxon>Chordata</taxon>
        <taxon>Craniata</taxon>
        <taxon>Vertebrata</taxon>
        <taxon>Euteleostomi</taxon>
        <taxon>Actinopterygii</taxon>
        <taxon>Neopterygii</taxon>
        <taxon>Teleostei</taxon>
        <taxon>Neoteleostei</taxon>
        <taxon>Acanthomorphata</taxon>
        <taxon>Eupercaria</taxon>
        <taxon>Centrarchiformes</taxon>
        <taxon>Terapontoidei</taxon>
        <taxon>Terapontidae</taxon>
        <taxon>Scortum</taxon>
    </lineage>
</organism>
<proteinExistence type="predicted"/>